<dbReference type="Proteomes" id="UP000018502">
    <property type="component" value="Unassembled WGS sequence"/>
</dbReference>
<name>A0A829M938_9MYCO</name>
<protein>
    <submittedName>
        <fullName evidence="1">Uncharacterized protein</fullName>
    </submittedName>
</protein>
<evidence type="ECO:0000313" key="2">
    <source>
        <dbReference type="Proteomes" id="UP000018502"/>
    </source>
</evidence>
<dbReference type="EMBL" id="AYTF01000002">
    <property type="protein sequence ID" value="ESV62620.1"/>
    <property type="molecule type" value="Genomic_DNA"/>
</dbReference>
<reference evidence="1 2" key="1">
    <citation type="journal article" date="2014" name="Emerg. Infect. Dis.">
        <title>High-level Relatedness among Mycobacterium abscessus subsp. massiliense Strains from Widely Separated Outbreaks.</title>
        <authorList>
            <person name="Tettelin H."/>
            <person name="Davidson R.M."/>
            <person name="Agrawal S."/>
            <person name="Aitken M.L."/>
            <person name="Shallom S."/>
            <person name="Hasan N.A."/>
            <person name="Strong M."/>
            <person name="Nogueira de Moura V.C."/>
            <person name="De Groote M.A."/>
            <person name="Duarte R.S."/>
            <person name="Hine E."/>
            <person name="Parankush S."/>
            <person name="Su Q."/>
            <person name="Daugherty S.C."/>
            <person name="Fraser C.M."/>
            <person name="Brown-Elliott B.A."/>
            <person name="Wallace R.J.Jr."/>
            <person name="Holland S.M."/>
            <person name="Sampaio E.P."/>
            <person name="Olivier K.N."/>
            <person name="Jackson M."/>
            <person name="Zelazny A.M."/>
        </authorList>
    </citation>
    <scope>NUCLEOTIDE SEQUENCE [LARGE SCALE GENOMIC DNA]</scope>
    <source>
        <strain evidence="1 2">MAB_091912_2446</strain>
    </source>
</reference>
<organism evidence="1 2">
    <name type="scientific">Mycobacteroides abscessus MAB_091912_2446</name>
    <dbReference type="NCBI Taxonomy" id="1335414"/>
    <lineage>
        <taxon>Bacteria</taxon>
        <taxon>Bacillati</taxon>
        <taxon>Actinomycetota</taxon>
        <taxon>Actinomycetes</taxon>
        <taxon>Mycobacteriales</taxon>
        <taxon>Mycobacteriaceae</taxon>
        <taxon>Mycobacteroides</taxon>
        <taxon>Mycobacteroides abscessus</taxon>
    </lineage>
</organism>
<accession>A0A829M938</accession>
<sequence length="38" mass="4438">MERPPPAPFDYWGQRVTPMRDPGSNQCGFSFWGIWIPL</sequence>
<evidence type="ECO:0000313" key="1">
    <source>
        <dbReference type="EMBL" id="ESV62620.1"/>
    </source>
</evidence>
<proteinExistence type="predicted"/>
<comment type="caution">
    <text evidence="1">The sequence shown here is derived from an EMBL/GenBank/DDBJ whole genome shotgun (WGS) entry which is preliminary data.</text>
</comment>
<gene>
    <name evidence="1" type="ORF">L833_5026</name>
</gene>
<dbReference type="AlphaFoldDB" id="A0A829M938"/>